<dbReference type="AlphaFoldDB" id="A0A9J5YT82"/>
<evidence type="ECO:0000313" key="2">
    <source>
        <dbReference type="EMBL" id="KAG5602110.1"/>
    </source>
</evidence>
<dbReference type="Proteomes" id="UP000824120">
    <property type="component" value="Chromosome 6"/>
</dbReference>
<dbReference type="EMBL" id="JACXVP010000006">
    <property type="protein sequence ID" value="KAG5602110.1"/>
    <property type="molecule type" value="Genomic_DNA"/>
</dbReference>
<evidence type="ECO:0000313" key="3">
    <source>
        <dbReference type="Proteomes" id="UP000824120"/>
    </source>
</evidence>
<comment type="caution">
    <text evidence="2">The sequence shown here is derived from an EMBL/GenBank/DDBJ whole genome shotgun (WGS) entry which is preliminary data.</text>
</comment>
<gene>
    <name evidence="2" type="ORF">H5410_033480</name>
</gene>
<feature type="transmembrane region" description="Helical" evidence="1">
    <location>
        <begin position="20"/>
        <end position="45"/>
    </location>
</feature>
<name>A0A9J5YT82_SOLCO</name>
<reference evidence="2 3" key="1">
    <citation type="submission" date="2020-09" db="EMBL/GenBank/DDBJ databases">
        <title>De no assembly of potato wild relative species, Solanum commersonii.</title>
        <authorList>
            <person name="Cho K."/>
        </authorList>
    </citation>
    <scope>NUCLEOTIDE SEQUENCE [LARGE SCALE GENOMIC DNA]</scope>
    <source>
        <strain evidence="2">LZ3.2</strain>
        <tissue evidence="2">Leaf</tissue>
    </source>
</reference>
<accession>A0A9J5YT82</accession>
<organism evidence="2 3">
    <name type="scientific">Solanum commersonii</name>
    <name type="common">Commerson's wild potato</name>
    <name type="synonym">Commerson's nightshade</name>
    <dbReference type="NCBI Taxonomy" id="4109"/>
    <lineage>
        <taxon>Eukaryota</taxon>
        <taxon>Viridiplantae</taxon>
        <taxon>Streptophyta</taxon>
        <taxon>Embryophyta</taxon>
        <taxon>Tracheophyta</taxon>
        <taxon>Spermatophyta</taxon>
        <taxon>Magnoliopsida</taxon>
        <taxon>eudicotyledons</taxon>
        <taxon>Gunneridae</taxon>
        <taxon>Pentapetalae</taxon>
        <taxon>asterids</taxon>
        <taxon>lamiids</taxon>
        <taxon>Solanales</taxon>
        <taxon>Solanaceae</taxon>
        <taxon>Solanoideae</taxon>
        <taxon>Solaneae</taxon>
        <taxon>Solanum</taxon>
    </lineage>
</organism>
<sequence length="144" mass="16473">MDIPFLLAISISSRRPDSLLHFLNCVLSCPVLLCVPVVICFMVNLHFMQATIVFSSFCTKNFHTKDPLTRTMVFEKAGKGGNSSCSGPRDIYKRSFINMSIVININSKSRWQMFRIRTTSSSPIIFSFQHWSFTTISFRIHVQV</sequence>
<proteinExistence type="predicted"/>
<keyword evidence="1" id="KW-0812">Transmembrane</keyword>
<keyword evidence="1" id="KW-1133">Transmembrane helix</keyword>
<protein>
    <submittedName>
        <fullName evidence="2">Uncharacterized protein</fullName>
    </submittedName>
</protein>
<keyword evidence="3" id="KW-1185">Reference proteome</keyword>
<keyword evidence="1" id="KW-0472">Membrane</keyword>
<evidence type="ECO:0000256" key="1">
    <source>
        <dbReference type="SAM" id="Phobius"/>
    </source>
</evidence>